<evidence type="ECO:0000256" key="2">
    <source>
        <dbReference type="ARBA" id="ARBA00022741"/>
    </source>
</evidence>
<dbReference type="PANTHER" id="PTHR22683">
    <property type="entry name" value="SPORULATION PROTEIN RELATED"/>
    <property type="match status" value="1"/>
</dbReference>
<dbReference type="Pfam" id="PF17854">
    <property type="entry name" value="FtsK_alpha"/>
    <property type="match status" value="1"/>
</dbReference>
<sequence>MPLHSTYKPFDMSFTQDSSAKKISLSHNSEVAPNDTLEMNLDCGKNSIKDSQIIEDNSSTLHELSSTKKQPESTYDRQETQHTQQVLQDNLKTQDVPMEETTEEITLEIPAFPAHLLGNYATLFGISDNSTHRNTIKSDNNQTIHDKKEYIKSHIYSDTESFLAVPTQDHIEKKIEITEITQSNLATQGTTSPTIVDNTHVNGIERSQAIQSNSNNSFVEANNLTPTKSFIARGLQDTMETNHHQPFPQDTMINDLKEKDSYIHLQETSQPSTQTNLHINLQMNPSTNTMQEYESTQDVKISEPKSLQPKAEVYNHDLKQYEQNNRLESPLQNNKVESVPYNLDSTHSNQTKANYHDMIRTQEKGYNVQQIQIKEQPDFIESTYSQNVLSQGKALSDTTSVQQRSKDSEIMQTQSSSMQNLQQDSHISYDEIPTSRLKTQNATTHQYPSEIQQDSNLQNIIPYTLPPASLLSVPKFHENIDDQEIDSKIENLLAKLRVFKIKGDIVSVFTGPVVTTFEFRPEADVKVNKVLGLQDDLAMALKAKSIRIQAPIPGKDVMGIEIPNNNVATIYLREILESQAFLQANDSLSIVLGKDIMGQPVVQNLAKLPHLLVAGTTGSGKSVGVNAIILSLLYRNSPDELKLMMIDPKKVEFAPYEDLPHLITPIINAPDKAIQALQAAAIEMDKRYEILSEHKVKTILSYNEKVEQKMPFFVIIIDELADLMMTGGKDAEAPIARIAQMGRAAGVHLIIATQRSSTNVVTGTIKANLPSRISYRVGNRVDSKVILDASGAERLLGNGDGLFSSPNGLQRIHAPWVSEREIEEIIDFIKSQREPQYDENFLSDNKSGVDLGDKFVGDGGILDEAKAVMLRDNKTSISNLQRKLGIGYNKAANIVEQLELEGFLSAPNNKGERTIMG</sequence>
<dbReference type="Pfam" id="PF01580">
    <property type="entry name" value="FtsK_SpoIIIE"/>
    <property type="match status" value="1"/>
</dbReference>
<dbReference type="InterPro" id="IPR002543">
    <property type="entry name" value="FtsK_dom"/>
</dbReference>
<evidence type="ECO:0000256" key="4">
    <source>
        <dbReference type="ARBA" id="ARBA00023125"/>
    </source>
</evidence>
<dbReference type="InterPro" id="IPR003593">
    <property type="entry name" value="AAA+_ATPase"/>
</dbReference>
<name>A0A3D8IQB5_9HELI</name>
<keyword evidence="4" id="KW-0238">DNA-binding</keyword>
<dbReference type="InterPro" id="IPR036390">
    <property type="entry name" value="WH_DNA-bd_sf"/>
</dbReference>
<evidence type="ECO:0000313" key="9">
    <source>
        <dbReference type="Proteomes" id="UP000256379"/>
    </source>
</evidence>
<feature type="binding site" evidence="5">
    <location>
        <begin position="615"/>
        <end position="622"/>
    </location>
    <ligand>
        <name>ATP</name>
        <dbReference type="ChEBI" id="CHEBI:30616"/>
    </ligand>
</feature>
<dbReference type="GO" id="GO:0003677">
    <property type="term" value="F:DNA binding"/>
    <property type="evidence" value="ECO:0007669"/>
    <property type="project" value="UniProtKB-KW"/>
</dbReference>
<dbReference type="EMBL" id="NXLQ01000002">
    <property type="protein sequence ID" value="RDU67170.1"/>
    <property type="molecule type" value="Genomic_DNA"/>
</dbReference>
<dbReference type="InterPro" id="IPR050206">
    <property type="entry name" value="FtsK/SpoIIIE/SftA"/>
</dbReference>
<dbReference type="InterPro" id="IPR036388">
    <property type="entry name" value="WH-like_DNA-bd_sf"/>
</dbReference>
<evidence type="ECO:0000256" key="5">
    <source>
        <dbReference type="PROSITE-ProRule" id="PRU00289"/>
    </source>
</evidence>
<evidence type="ECO:0000259" key="7">
    <source>
        <dbReference type="PROSITE" id="PS50901"/>
    </source>
</evidence>
<dbReference type="SMART" id="SM00843">
    <property type="entry name" value="Ftsk_gamma"/>
    <property type="match status" value="1"/>
</dbReference>
<dbReference type="SUPFAM" id="SSF52540">
    <property type="entry name" value="P-loop containing nucleoside triphosphate hydrolases"/>
    <property type="match status" value="1"/>
</dbReference>
<dbReference type="Pfam" id="PF09397">
    <property type="entry name" value="FtsK_gamma"/>
    <property type="match status" value="1"/>
</dbReference>
<dbReference type="PANTHER" id="PTHR22683:SF41">
    <property type="entry name" value="DNA TRANSLOCASE FTSK"/>
    <property type="match status" value="1"/>
</dbReference>
<feature type="compositionally biased region" description="Basic and acidic residues" evidence="6">
    <location>
        <begin position="65"/>
        <end position="80"/>
    </location>
</feature>
<evidence type="ECO:0000313" key="8">
    <source>
        <dbReference type="EMBL" id="RDU67170.1"/>
    </source>
</evidence>
<feature type="compositionally biased region" description="Polar residues" evidence="6">
    <location>
        <begin position="410"/>
        <end position="424"/>
    </location>
</feature>
<evidence type="ECO:0000256" key="3">
    <source>
        <dbReference type="ARBA" id="ARBA00022840"/>
    </source>
</evidence>
<feature type="region of interest" description="Disordered" evidence="6">
    <location>
        <begin position="390"/>
        <end position="424"/>
    </location>
</feature>
<keyword evidence="3 5" id="KW-0067">ATP-binding</keyword>
<reference evidence="8 9" key="1">
    <citation type="submission" date="2018-04" db="EMBL/GenBank/DDBJ databases">
        <title>Novel Campyloabacter and Helicobacter Species and Strains.</title>
        <authorList>
            <person name="Mannion A.J."/>
            <person name="Shen Z."/>
            <person name="Fox J.G."/>
        </authorList>
    </citation>
    <scope>NUCLEOTIDE SEQUENCE [LARGE SCALE GENOMIC DNA]</scope>
    <source>
        <strain evidence="8 9">MIT 17-337</strain>
    </source>
</reference>
<dbReference type="InterPro" id="IPR018541">
    <property type="entry name" value="Ftsk_gamma"/>
</dbReference>
<dbReference type="InterPro" id="IPR027417">
    <property type="entry name" value="P-loop_NTPase"/>
</dbReference>
<keyword evidence="2 5" id="KW-0547">Nucleotide-binding</keyword>
<evidence type="ECO:0000256" key="6">
    <source>
        <dbReference type="SAM" id="MobiDB-lite"/>
    </source>
</evidence>
<dbReference type="AlphaFoldDB" id="A0A3D8IQB5"/>
<dbReference type="OrthoDB" id="9807790at2"/>
<dbReference type="Gene3D" id="1.10.10.10">
    <property type="entry name" value="Winged helix-like DNA-binding domain superfamily/Winged helix DNA-binding domain"/>
    <property type="match status" value="1"/>
</dbReference>
<comment type="similarity">
    <text evidence="1">Belongs to the FtsK/SpoIIIE/SftA family.</text>
</comment>
<evidence type="ECO:0000256" key="1">
    <source>
        <dbReference type="ARBA" id="ARBA00006474"/>
    </source>
</evidence>
<dbReference type="GO" id="GO:0005524">
    <property type="term" value="F:ATP binding"/>
    <property type="evidence" value="ECO:0007669"/>
    <property type="project" value="UniProtKB-UniRule"/>
</dbReference>
<organism evidence="8 9">
    <name type="scientific">Helicobacter didelphidarum</name>
    <dbReference type="NCBI Taxonomy" id="2040648"/>
    <lineage>
        <taxon>Bacteria</taxon>
        <taxon>Pseudomonadati</taxon>
        <taxon>Campylobacterota</taxon>
        <taxon>Epsilonproteobacteria</taxon>
        <taxon>Campylobacterales</taxon>
        <taxon>Helicobacteraceae</taxon>
        <taxon>Helicobacter</taxon>
    </lineage>
</organism>
<gene>
    <name evidence="8" type="ORF">CQA53_02375</name>
</gene>
<feature type="domain" description="FtsK" evidence="7">
    <location>
        <begin position="598"/>
        <end position="784"/>
    </location>
</feature>
<dbReference type="Proteomes" id="UP000256379">
    <property type="component" value="Unassembled WGS sequence"/>
</dbReference>
<dbReference type="Gene3D" id="3.40.50.300">
    <property type="entry name" value="P-loop containing nucleotide triphosphate hydrolases"/>
    <property type="match status" value="1"/>
</dbReference>
<feature type="region of interest" description="Disordered" evidence="6">
    <location>
        <begin position="58"/>
        <end position="80"/>
    </location>
</feature>
<dbReference type="Gene3D" id="3.30.980.40">
    <property type="match status" value="1"/>
</dbReference>
<protein>
    <recommendedName>
        <fullName evidence="7">FtsK domain-containing protein</fullName>
    </recommendedName>
</protein>
<dbReference type="SMART" id="SM00382">
    <property type="entry name" value="AAA"/>
    <property type="match status" value="1"/>
</dbReference>
<keyword evidence="9" id="KW-1185">Reference proteome</keyword>
<dbReference type="InterPro" id="IPR041027">
    <property type="entry name" value="FtsK_alpha"/>
</dbReference>
<proteinExistence type="inferred from homology"/>
<dbReference type="PROSITE" id="PS50901">
    <property type="entry name" value="FTSK"/>
    <property type="match status" value="1"/>
</dbReference>
<comment type="caution">
    <text evidence="8">The sequence shown here is derived from an EMBL/GenBank/DDBJ whole genome shotgun (WGS) entry which is preliminary data.</text>
</comment>
<dbReference type="SUPFAM" id="SSF46785">
    <property type="entry name" value="Winged helix' DNA-binding domain"/>
    <property type="match status" value="1"/>
</dbReference>
<accession>A0A3D8IQB5</accession>